<evidence type="ECO:0000313" key="8">
    <source>
        <dbReference type="Proteomes" id="UP000694867"/>
    </source>
</evidence>
<dbReference type="PANTHER" id="PTHR24379">
    <property type="entry name" value="KRAB AND ZINC FINGER DOMAIN-CONTAINING"/>
    <property type="match status" value="1"/>
</dbReference>
<dbReference type="GO" id="GO:0008270">
    <property type="term" value="F:zinc ion binding"/>
    <property type="evidence" value="ECO:0007669"/>
    <property type="project" value="UniProtKB-KW"/>
</dbReference>
<evidence type="ECO:0000256" key="3">
    <source>
        <dbReference type="ARBA" id="ARBA00022771"/>
    </source>
</evidence>
<dbReference type="GeneID" id="100904733"/>
<feature type="compositionally biased region" description="Basic and acidic residues" evidence="6">
    <location>
        <begin position="76"/>
        <end position="101"/>
    </location>
</feature>
<evidence type="ECO:0000256" key="2">
    <source>
        <dbReference type="ARBA" id="ARBA00022737"/>
    </source>
</evidence>
<feature type="domain" description="C2H2-type" evidence="7">
    <location>
        <begin position="482"/>
        <end position="508"/>
    </location>
</feature>
<dbReference type="InterPro" id="IPR013087">
    <property type="entry name" value="Znf_C2H2_type"/>
</dbReference>
<sequence length="752" mass="86773">MIVSINTIHLPFAAELKFPQGLARGEVLTLLVGEGNVENFPKADDIRVDPLSKVVHIGLRPLEKRSEPQQEEDSVDQPRSHQLPQRDREEIPAEVGGKEEQAPALHQENPQPNSIDEPKEQEQDESCKTTQADSDDKIYCQICLKINRKLRFMNPHALETHMNNNHSVEVFEAPECRKCSKKFVSADALLNHEKKCNPKFPKKCQVCSKSFAMGLHRDRHLREVHGIIKEHSCGICGQKYQSEKHRDWHLVTKHKDSLSVDELEKLGMEEIFCTLCEFRSYSSKGMQVHRQKEHIENEKAFRCPACGVGNDSLAGIQEHINEKHGPDDRWWICQFCNRTFHRENADVIELHVEQHDRNTGVVCIHCNKVFETETAMLDHVNRNHDKNTMPYICDICDQGSESYKDLLKHMLKHNPFKTSLYRLQRQHIVKRNIEEGIMFKKETRQQTDQVYGCDVCNKQFDLEATLMAHRIVFHNDPGKEFYRCPVCNKAFKPHHLSYHLRLHSGERPHKCQYCEATFHTVASCSDHEIVKHTFAFKQRCPLCNKGFVSRAKTWQHIVRFHKESPEAADKILPPVTHKVLSILQKRRQTEEIKQLIENSSEIDDESPSGSKRKRASELLKVRRNDREREFHEDDIDYDDEDVHAIDDEIHDEGREEDALTSTEVEISDGPLEVSDGTVIDLKGFEETETVEIHDIPPNVAVEYPQSETGLQYFRVVYADGTQATLPIAPGEQVVIEDEHGNQQIIEPSEQPD</sequence>
<evidence type="ECO:0000256" key="4">
    <source>
        <dbReference type="ARBA" id="ARBA00022833"/>
    </source>
</evidence>
<feature type="domain" description="C2H2-type" evidence="7">
    <location>
        <begin position="451"/>
        <end position="479"/>
    </location>
</feature>
<keyword evidence="1" id="KW-0479">Metal-binding</keyword>
<dbReference type="PROSITE" id="PS00028">
    <property type="entry name" value="ZINC_FINGER_C2H2_1"/>
    <property type="match status" value="6"/>
</dbReference>
<dbReference type="SMART" id="SM00355">
    <property type="entry name" value="ZnF_C2H2"/>
    <property type="match status" value="13"/>
</dbReference>
<dbReference type="Pfam" id="PF13912">
    <property type="entry name" value="zf-C2H2_6"/>
    <property type="match status" value="1"/>
</dbReference>
<evidence type="ECO:0000256" key="1">
    <source>
        <dbReference type="ARBA" id="ARBA00022723"/>
    </source>
</evidence>
<dbReference type="Proteomes" id="UP000694867">
    <property type="component" value="Unplaced"/>
</dbReference>
<feature type="region of interest" description="Disordered" evidence="6">
    <location>
        <begin position="598"/>
        <end position="617"/>
    </location>
</feature>
<gene>
    <name evidence="9" type="primary">LOC100904733</name>
</gene>
<feature type="region of interest" description="Disordered" evidence="6">
    <location>
        <begin position="59"/>
        <end position="130"/>
    </location>
</feature>
<accession>A0AAJ6QLY6</accession>
<dbReference type="Gene3D" id="3.30.160.60">
    <property type="entry name" value="Classic Zinc Finger"/>
    <property type="match status" value="7"/>
</dbReference>
<dbReference type="RefSeq" id="XP_003737176.1">
    <property type="nucleotide sequence ID" value="XM_003737128.1"/>
</dbReference>
<dbReference type="SUPFAM" id="SSF57667">
    <property type="entry name" value="beta-beta-alpha zinc fingers"/>
    <property type="match status" value="4"/>
</dbReference>
<proteinExistence type="predicted"/>
<evidence type="ECO:0000256" key="5">
    <source>
        <dbReference type="PROSITE-ProRule" id="PRU00042"/>
    </source>
</evidence>
<dbReference type="PANTHER" id="PTHR24379:SF121">
    <property type="entry name" value="C2H2-TYPE DOMAIN-CONTAINING PROTEIN"/>
    <property type="match status" value="1"/>
</dbReference>
<evidence type="ECO:0000256" key="6">
    <source>
        <dbReference type="SAM" id="MobiDB-lite"/>
    </source>
</evidence>
<keyword evidence="2" id="KW-0677">Repeat</keyword>
<feature type="domain" description="C2H2-type" evidence="7">
    <location>
        <begin position="202"/>
        <end position="230"/>
    </location>
</feature>
<dbReference type="InterPro" id="IPR036236">
    <property type="entry name" value="Znf_C2H2_sf"/>
</dbReference>
<keyword evidence="8" id="KW-1185">Reference proteome</keyword>
<evidence type="ECO:0000313" key="9">
    <source>
        <dbReference type="RefSeq" id="XP_003737176.1"/>
    </source>
</evidence>
<dbReference type="AlphaFoldDB" id="A0AAJ6QLY6"/>
<feature type="compositionally biased region" description="Basic and acidic residues" evidence="6">
    <location>
        <begin position="116"/>
        <end position="127"/>
    </location>
</feature>
<evidence type="ECO:0000259" key="7">
    <source>
        <dbReference type="PROSITE" id="PS50157"/>
    </source>
</evidence>
<keyword evidence="3 5" id="KW-0863">Zinc-finger</keyword>
<keyword evidence="4" id="KW-0862">Zinc</keyword>
<protein>
    <submittedName>
        <fullName evidence="9">Zinc finger protein 878</fullName>
    </submittedName>
</protein>
<dbReference type="KEGG" id="goe:100904733"/>
<name>A0AAJ6QLY6_9ACAR</name>
<organism evidence="8 9">
    <name type="scientific">Galendromus occidentalis</name>
    <name type="common">western predatory mite</name>
    <dbReference type="NCBI Taxonomy" id="34638"/>
    <lineage>
        <taxon>Eukaryota</taxon>
        <taxon>Metazoa</taxon>
        <taxon>Ecdysozoa</taxon>
        <taxon>Arthropoda</taxon>
        <taxon>Chelicerata</taxon>
        <taxon>Arachnida</taxon>
        <taxon>Acari</taxon>
        <taxon>Parasitiformes</taxon>
        <taxon>Mesostigmata</taxon>
        <taxon>Gamasina</taxon>
        <taxon>Phytoseioidea</taxon>
        <taxon>Phytoseiidae</taxon>
        <taxon>Typhlodrominae</taxon>
        <taxon>Galendromus</taxon>
    </lineage>
</organism>
<dbReference type="PROSITE" id="PS50157">
    <property type="entry name" value="ZINC_FINGER_C2H2_2"/>
    <property type="match status" value="3"/>
</dbReference>
<reference evidence="9" key="1">
    <citation type="submission" date="2025-08" db="UniProtKB">
        <authorList>
            <consortium name="RefSeq"/>
        </authorList>
    </citation>
    <scope>IDENTIFICATION</scope>
</reference>